<evidence type="ECO:0000313" key="1">
    <source>
        <dbReference type="EMBL" id="KAG7475531.1"/>
    </source>
</evidence>
<protein>
    <submittedName>
        <fullName evidence="1">Uncharacterized protein</fullName>
    </submittedName>
</protein>
<comment type="caution">
    <text evidence="1">The sequence shown here is derived from an EMBL/GenBank/DDBJ whole genome shotgun (WGS) entry which is preliminary data.</text>
</comment>
<gene>
    <name evidence="1" type="ORF">JOB18_033036</name>
</gene>
<dbReference type="EMBL" id="JAGKHQ010000021">
    <property type="protein sequence ID" value="KAG7475531.1"/>
    <property type="molecule type" value="Genomic_DNA"/>
</dbReference>
<proteinExistence type="predicted"/>
<name>A0AAV6PRV7_SOLSE</name>
<dbReference type="AlphaFoldDB" id="A0AAV6PRV7"/>
<reference evidence="1 2" key="1">
    <citation type="journal article" date="2021" name="Sci. Rep.">
        <title>Chromosome anchoring in Senegalese sole (Solea senegalensis) reveals sex-associated markers and genome rearrangements in flatfish.</title>
        <authorList>
            <person name="Guerrero-Cozar I."/>
            <person name="Gomez-Garrido J."/>
            <person name="Berbel C."/>
            <person name="Martinez-Blanch J.F."/>
            <person name="Alioto T."/>
            <person name="Claros M.G."/>
            <person name="Gagnaire P.A."/>
            <person name="Manchado M."/>
        </authorList>
    </citation>
    <scope>NUCLEOTIDE SEQUENCE [LARGE SCALE GENOMIC DNA]</scope>
    <source>
        <strain evidence="1">Sse05_10M</strain>
    </source>
</reference>
<dbReference type="Proteomes" id="UP000693946">
    <property type="component" value="Linkage Group LG9"/>
</dbReference>
<keyword evidence="2" id="KW-1185">Reference proteome</keyword>
<sequence>MPRGSSRWIALLFLVQTSEGKRCVCVFLILLPLLFPFLRVPVLNCTAQHMSSF</sequence>
<accession>A0AAV6PRV7</accession>
<evidence type="ECO:0000313" key="2">
    <source>
        <dbReference type="Proteomes" id="UP000693946"/>
    </source>
</evidence>
<organism evidence="1 2">
    <name type="scientific">Solea senegalensis</name>
    <name type="common">Senegalese sole</name>
    <dbReference type="NCBI Taxonomy" id="28829"/>
    <lineage>
        <taxon>Eukaryota</taxon>
        <taxon>Metazoa</taxon>
        <taxon>Chordata</taxon>
        <taxon>Craniata</taxon>
        <taxon>Vertebrata</taxon>
        <taxon>Euteleostomi</taxon>
        <taxon>Actinopterygii</taxon>
        <taxon>Neopterygii</taxon>
        <taxon>Teleostei</taxon>
        <taxon>Neoteleostei</taxon>
        <taxon>Acanthomorphata</taxon>
        <taxon>Carangaria</taxon>
        <taxon>Pleuronectiformes</taxon>
        <taxon>Pleuronectoidei</taxon>
        <taxon>Soleidae</taxon>
        <taxon>Solea</taxon>
    </lineage>
</organism>